<evidence type="ECO:0000313" key="2">
    <source>
        <dbReference type="EMBL" id="KAK9722510.1"/>
    </source>
</evidence>
<reference evidence="2 3" key="1">
    <citation type="submission" date="2023-04" db="EMBL/GenBank/DDBJ databases">
        <title>Genome of Basidiobolus ranarum AG-B5.</title>
        <authorList>
            <person name="Stajich J.E."/>
            <person name="Carter-House D."/>
            <person name="Gryganskyi A."/>
        </authorList>
    </citation>
    <scope>NUCLEOTIDE SEQUENCE [LARGE SCALE GENOMIC DNA]</scope>
    <source>
        <strain evidence="2 3">AG-B5</strain>
    </source>
</reference>
<dbReference type="Proteomes" id="UP001479436">
    <property type="component" value="Unassembled WGS sequence"/>
</dbReference>
<keyword evidence="1" id="KW-0812">Transmembrane</keyword>
<keyword evidence="1" id="KW-1133">Transmembrane helix</keyword>
<dbReference type="EMBL" id="JASJQH010006947">
    <property type="protein sequence ID" value="KAK9722510.1"/>
    <property type="molecule type" value="Genomic_DNA"/>
</dbReference>
<sequence length="183" mass="20787">MGRENMKIGTCCFCISVRTATLILATLGALGNLLTILTYGLQPVYSFGYTQNVISYLFFLICCAGVYGVWKENIRMIRTFVVYYWMTFTISMISVVMFSLTVFQREDSVCEEVSSNPEFEMDMDTCYQYYFKIALGTVIASCISLVFNLYCGIAVWSYYRQISLPSDYTSVPQEELGKGGEKC</sequence>
<evidence type="ECO:0000256" key="1">
    <source>
        <dbReference type="SAM" id="Phobius"/>
    </source>
</evidence>
<gene>
    <name evidence="2" type="ORF">K7432_002614</name>
</gene>
<comment type="caution">
    <text evidence="2">The sequence shown here is derived from an EMBL/GenBank/DDBJ whole genome shotgun (WGS) entry which is preliminary data.</text>
</comment>
<protein>
    <submittedName>
        <fullName evidence="2">Uncharacterized protein</fullName>
    </submittedName>
</protein>
<feature type="transmembrane region" description="Helical" evidence="1">
    <location>
        <begin position="82"/>
        <end position="103"/>
    </location>
</feature>
<proteinExistence type="predicted"/>
<accession>A0ABR2W7Y9</accession>
<name>A0ABR2W7Y9_9FUNG</name>
<evidence type="ECO:0000313" key="3">
    <source>
        <dbReference type="Proteomes" id="UP001479436"/>
    </source>
</evidence>
<feature type="transmembrane region" description="Helical" evidence="1">
    <location>
        <begin position="21"/>
        <end position="41"/>
    </location>
</feature>
<keyword evidence="1" id="KW-0472">Membrane</keyword>
<organism evidence="2 3">
    <name type="scientific">Basidiobolus ranarum</name>
    <dbReference type="NCBI Taxonomy" id="34480"/>
    <lineage>
        <taxon>Eukaryota</taxon>
        <taxon>Fungi</taxon>
        <taxon>Fungi incertae sedis</taxon>
        <taxon>Zoopagomycota</taxon>
        <taxon>Entomophthoromycotina</taxon>
        <taxon>Basidiobolomycetes</taxon>
        <taxon>Basidiobolales</taxon>
        <taxon>Basidiobolaceae</taxon>
        <taxon>Basidiobolus</taxon>
    </lineage>
</organism>
<feature type="transmembrane region" description="Helical" evidence="1">
    <location>
        <begin position="53"/>
        <end position="70"/>
    </location>
</feature>
<keyword evidence="3" id="KW-1185">Reference proteome</keyword>
<feature type="transmembrane region" description="Helical" evidence="1">
    <location>
        <begin position="129"/>
        <end position="156"/>
    </location>
</feature>